<sequence length="77" mass="8885">MSVSFYMKTKDQFGLLMMTVCSGNGVTHVSFILYNRVYKLLKDGEIRETGGRCFRQKTGKGRLYGYFTRNLSPTRMV</sequence>
<dbReference type="EMBL" id="LRPN01000144">
    <property type="protein sequence ID" value="KWZ78382.1"/>
    <property type="molecule type" value="Genomic_DNA"/>
</dbReference>
<gene>
    <name evidence="2" type="ORF">HMPREF3213_03032</name>
</gene>
<feature type="transmembrane region" description="Helical" evidence="1">
    <location>
        <begin position="12"/>
        <end position="34"/>
    </location>
</feature>
<name>A0A133KFN6_HEYCO</name>
<comment type="caution">
    <text evidence="2">The sequence shown here is derived from an EMBL/GenBank/DDBJ whole genome shotgun (WGS) entry which is preliminary data.</text>
</comment>
<dbReference type="Proteomes" id="UP000070376">
    <property type="component" value="Unassembled WGS sequence"/>
</dbReference>
<keyword evidence="1" id="KW-1133">Transmembrane helix</keyword>
<proteinExistence type="predicted"/>
<keyword evidence="1" id="KW-0812">Transmembrane</keyword>
<protein>
    <submittedName>
        <fullName evidence="2">Uncharacterized protein</fullName>
    </submittedName>
</protein>
<keyword evidence="1" id="KW-0472">Membrane</keyword>
<reference evidence="3" key="1">
    <citation type="submission" date="2016-01" db="EMBL/GenBank/DDBJ databases">
        <authorList>
            <person name="Mitreva M."/>
            <person name="Pepin K.H."/>
            <person name="Mihindukulasuriya K.A."/>
            <person name="Fulton R."/>
            <person name="Fronick C."/>
            <person name="O'Laughlin M."/>
            <person name="Miner T."/>
            <person name="Herter B."/>
            <person name="Rosa B.A."/>
            <person name="Cordes M."/>
            <person name="Tomlinson C."/>
            <person name="Wollam A."/>
            <person name="Palsikar V.B."/>
            <person name="Mardis E.R."/>
            <person name="Wilson R.K."/>
        </authorList>
    </citation>
    <scope>NUCLEOTIDE SEQUENCE [LARGE SCALE GENOMIC DNA]</scope>
    <source>
        <strain evidence="3">GED7749B</strain>
    </source>
</reference>
<accession>A0A133KFN6</accession>
<organism evidence="2 3">
    <name type="scientific">Heyndrickxia coagulans</name>
    <name type="common">Weizmannia coagulans</name>
    <dbReference type="NCBI Taxonomy" id="1398"/>
    <lineage>
        <taxon>Bacteria</taxon>
        <taxon>Bacillati</taxon>
        <taxon>Bacillota</taxon>
        <taxon>Bacilli</taxon>
        <taxon>Bacillales</taxon>
        <taxon>Bacillaceae</taxon>
        <taxon>Heyndrickxia</taxon>
    </lineage>
</organism>
<evidence type="ECO:0000256" key="1">
    <source>
        <dbReference type="SAM" id="Phobius"/>
    </source>
</evidence>
<evidence type="ECO:0000313" key="2">
    <source>
        <dbReference type="EMBL" id="KWZ78382.1"/>
    </source>
</evidence>
<evidence type="ECO:0000313" key="3">
    <source>
        <dbReference type="Proteomes" id="UP000070376"/>
    </source>
</evidence>
<dbReference type="AlphaFoldDB" id="A0A133KFN6"/>